<evidence type="ECO:0000313" key="2">
    <source>
        <dbReference type="Proteomes" id="UP000887567"/>
    </source>
</evidence>
<name>A0A913YW13_EXADI</name>
<dbReference type="AlphaFoldDB" id="A0A913YW13"/>
<accession>A0A913YW13</accession>
<dbReference type="EnsemblMetazoa" id="XM_028662440.1">
    <property type="protein sequence ID" value="XP_028518241.1"/>
    <property type="gene ID" value="LOC110249913"/>
</dbReference>
<dbReference type="GeneID" id="110249913"/>
<protein>
    <submittedName>
        <fullName evidence="1">Uncharacterized protein</fullName>
    </submittedName>
</protein>
<proteinExistence type="predicted"/>
<dbReference type="Proteomes" id="UP000887567">
    <property type="component" value="Unplaced"/>
</dbReference>
<reference evidence="1" key="1">
    <citation type="submission" date="2022-11" db="UniProtKB">
        <authorList>
            <consortium name="EnsemblMetazoa"/>
        </authorList>
    </citation>
    <scope>IDENTIFICATION</scope>
</reference>
<dbReference type="RefSeq" id="XP_028518241.1">
    <property type="nucleotide sequence ID" value="XM_028662440.1"/>
</dbReference>
<dbReference type="KEGG" id="epa:110249913"/>
<evidence type="ECO:0000313" key="1">
    <source>
        <dbReference type="EnsemblMetazoa" id="XP_028518241.1"/>
    </source>
</evidence>
<sequence length="148" mass="16960">MADEKEQSDCSPLISVKGFKDMIYRQLSVDDLERNRYEASYSELSEEMGISMETIGELDEVCSPSNLKSELQPDDLDDVDIYGNDLPESVSLSSLRLLKERKGKLTHFKREINYEIKETKIADSKTKRIPVEKVEVVLSVAIHHPRRV</sequence>
<keyword evidence="2" id="KW-1185">Reference proteome</keyword>
<organism evidence="1 2">
    <name type="scientific">Exaiptasia diaphana</name>
    <name type="common">Tropical sea anemone</name>
    <name type="synonym">Aiptasia pulchella</name>
    <dbReference type="NCBI Taxonomy" id="2652724"/>
    <lineage>
        <taxon>Eukaryota</taxon>
        <taxon>Metazoa</taxon>
        <taxon>Cnidaria</taxon>
        <taxon>Anthozoa</taxon>
        <taxon>Hexacorallia</taxon>
        <taxon>Actiniaria</taxon>
        <taxon>Aiptasiidae</taxon>
        <taxon>Exaiptasia</taxon>
    </lineage>
</organism>